<dbReference type="STRING" id="522306.CAP2UW1_0210"/>
<dbReference type="PROSITE" id="PS50894">
    <property type="entry name" value="HPT"/>
    <property type="match status" value="1"/>
</dbReference>
<dbReference type="CDD" id="cd00088">
    <property type="entry name" value="HPT"/>
    <property type="match status" value="1"/>
</dbReference>
<dbReference type="SMART" id="SM00073">
    <property type="entry name" value="HPT"/>
    <property type="match status" value="1"/>
</dbReference>
<evidence type="ECO:0000256" key="2">
    <source>
        <dbReference type="PROSITE-ProRule" id="PRU00110"/>
    </source>
</evidence>
<proteinExistence type="predicted"/>
<accession>C7RJK4</accession>
<dbReference type="Pfam" id="PF01627">
    <property type="entry name" value="Hpt"/>
    <property type="match status" value="1"/>
</dbReference>
<dbReference type="GO" id="GO:0000160">
    <property type="term" value="P:phosphorelay signal transduction system"/>
    <property type="evidence" value="ECO:0007669"/>
    <property type="project" value="UniProtKB-KW"/>
</dbReference>
<keyword evidence="1" id="KW-0902">Two-component regulatory system</keyword>
<dbReference type="InterPro" id="IPR003607">
    <property type="entry name" value="HD/PDEase_dom"/>
</dbReference>
<dbReference type="InterPro" id="IPR036641">
    <property type="entry name" value="HPT_dom_sf"/>
</dbReference>
<name>C7RJK4_ACCRE</name>
<dbReference type="CDD" id="cd00077">
    <property type="entry name" value="HDc"/>
    <property type="match status" value="1"/>
</dbReference>
<dbReference type="Gene3D" id="1.10.3210.10">
    <property type="entry name" value="Hypothetical protein af1432"/>
    <property type="match status" value="1"/>
</dbReference>
<evidence type="ECO:0000313" key="5">
    <source>
        <dbReference type="EMBL" id="ACV33568.1"/>
    </source>
</evidence>
<protein>
    <submittedName>
        <fullName evidence="5">Metal dependent phosphohydrolase</fullName>
    </submittedName>
</protein>
<dbReference type="PANTHER" id="PTHR45228">
    <property type="entry name" value="CYCLIC DI-GMP PHOSPHODIESTERASE TM_0186-RELATED"/>
    <property type="match status" value="1"/>
</dbReference>
<reference evidence="5" key="2">
    <citation type="submission" date="2009-09" db="EMBL/GenBank/DDBJ databases">
        <title>Complete sequence of chromosome of Candidatus Accumulibacter phosphatis clade IIA str. UW-1.</title>
        <authorList>
            <consortium name="US DOE Joint Genome Institute"/>
            <person name="Martin H.G."/>
            <person name="Ivanova N."/>
            <person name="Kunin V."/>
            <person name="Warnecke F."/>
            <person name="Barry K."/>
            <person name="He S."/>
            <person name="Salamov A."/>
            <person name="Szeto E."/>
            <person name="Dalin E."/>
            <person name="Pangilinan J.L."/>
            <person name="Lapidus A."/>
            <person name="Lowry S."/>
            <person name="Kyrpides N.C."/>
            <person name="McMahon K.D."/>
            <person name="Hugenholtz P."/>
        </authorList>
    </citation>
    <scope>NUCLEOTIDE SEQUENCE [LARGE SCALE GENOMIC DNA]</scope>
    <source>
        <strain evidence="5">UW-1</strain>
    </source>
</reference>
<evidence type="ECO:0000256" key="1">
    <source>
        <dbReference type="ARBA" id="ARBA00023012"/>
    </source>
</evidence>
<gene>
    <name evidence="5" type="ordered locus">CAP2UW1_0210</name>
</gene>
<evidence type="ECO:0000259" key="3">
    <source>
        <dbReference type="PROSITE" id="PS50894"/>
    </source>
</evidence>
<dbReference type="InterPro" id="IPR037522">
    <property type="entry name" value="HD_GYP_dom"/>
</dbReference>
<dbReference type="Pfam" id="PF13487">
    <property type="entry name" value="HD_5"/>
    <property type="match status" value="1"/>
</dbReference>
<dbReference type="PANTHER" id="PTHR45228:SF4">
    <property type="entry name" value="LIPOPROTEIN"/>
    <property type="match status" value="1"/>
</dbReference>
<feature type="domain" description="HPt" evidence="3">
    <location>
        <begin position="9"/>
        <end position="116"/>
    </location>
</feature>
<dbReference type="InterPro" id="IPR008207">
    <property type="entry name" value="Sig_transdc_His_kin_Hpt_dom"/>
</dbReference>
<keyword evidence="5" id="KW-0378">Hydrolase</keyword>
<dbReference type="InterPro" id="IPR052020">
    <property type="entry name" value="Cyclic_di-GMP/3'3'-cGAMP_PDE"/>
</dbReference>
<reference evidence="5" key="1">
    <citation type="submission" date="2009-08" db="EMBL/GenBank/DDBJ databases">
        <authorList>
            <consortium name="US DOE Joint Genome Institute"/>
            <person name="Lucas S."/>
            <person name="Copeland A."/>
            <person name="Lapidus A."/>
            <person name="Glavina del Rio T."/>
            <person name="Dalin E."/>
            <person name="Tice H."/>
            <person name="Bruce D."/>
            <person name="Barry K."/>
            <person name="Pitluck S."/>
            <person name="Lowry S."/>
            <person name="Larimer F."/>
            <person name="Land M."/>
            <person name="Hauser L."/>
            <person name="Kyrpides N."/>
            <person name="Ivanova N."/>
            <person name="McMahon K.D."/>
            <person name="Hugenholtz P."/>
        </authorList>
    </citation>
    <scope>NUCLEOTIDE SEQUENCE</scope>
    <source>
        <strain evidence="5">UW-1</strain>
    </source>
</reference>
<dbReference type="GO" id="GO:0008081">
    <property type="term" value="F:phosphoric diester hydrolase activity"/>
    <property type="evidence" value="ECO:0007669"/>
    <property type="project" value="UniProtKB-ARBA"/>
</dbReference>
<dbReference type="SUPFAM" id="SSF109604">
    <property type="entry name" value="HD-domain/PDEase-like"/>
    <property type="match status" value="1"/>
</dbReference>
<feature type="modified residue" description="Phosphohistidine" evidence="2">
    <location>
        <position position="56"/>
    </location>
</feature>
<dbReference type="AlphaFoldDB" id="C7RJK4"/>
<keyword evidence="2" id="KW-0597">Phosphoprotein</keyword>
<dbReference type="EMBL" id="CP001715">
    <property type="protein sequence ID" value="ACV33568.1"/>
    <property type="molecule type" value="Genomic_DNA"/>
</dbReference>
<sequence length="369" mass="40153">MDRQMIVAPVAADRETLQDFIDSLRDYAPGIEGDIAHLRSTPADRGAIGSLFRALHSIKGDATICRLDLAVAIVHPVESILDRVRQGELPFSEQIAEVILLTIDRLELAMAGLSAGDRLDGLHLVSLVEGLERLASAPTGQFEDCVAEVIEAVTGFRPVSATAVSTRREAPGLRSTANSPTDDDLRFFHTLADQFEARSPIFKGRTLRLLRLALETNRLAGETIDPLQLEAAVYMHDIGMMFLPESAWLKTSALTAEEKAMLRTHPAYAAGLLARMSGWAGAAEMVAQHHETPDGKGYPAAHKAAQICPGAKLLAIVDAYEAVMLKHGSHGRTRSLLRAIAEINACDTQFAPEWIEPFNRVIRRAADAR</sequence>
<dbReference type="eggNOG" id="COG2206">
    <property type="taxonomic scope" value="Bacteria"/>
</dbReference>
<dbReference type="HOGENOM" id="CLU_749296_0_0_4"/>
<dbReference type="KEGG" id="app:CAP2UW1_0210"/>
<dbReference type="GO" id="GO:0004672">
    <property type="term" value="F:protein kinase activity"/>
    <property type="evidence" value="ECO:0007669"/>
    <property type="project" value="UniProtKB-ARBA"/>
</dbReference>
<organism evidence="5">
    <name type="scientific">Accumulibacter regalis</name>
    <dbReference type="NCBI Taxonomy" id="522306"/>
    <lineage>
        <taxon>Bacteria</taxon>
        <taxon>Pseudomonadati</taxon>
        <taxon>Pseudomonadota</taxon>
        <taxon>Betaproteobacteria</taxon>
        <taxon>Candidatus Accumulibacter</taxon>
    </lineage>
</organism>
<dbReference type="OrthoDB" id="9816273at2"/>
<dbReference type="eggNOG" id="COG2198">
    <property type="taxonomic scope" value="Bacteria"/>
</dbReference>
<dbReference type="SUPFAM" id="SSF47226">
    <property type="entry name" value="Histidine-containing phosphotransfer domain, HPT domain"/>
    <property type="match status" value="1"/>
</dbReference>
<evidence type="ECO:0000259" key="4">
    <source>
        <dbReference type="PROSITE" id="PS51832"/>
    </source>
</evidence>
<feature type="domain" description="HD-GYP" evidence="4">
    <location>
        <begin position="177"/>
        <end position="369"/>
    </location>
</feature>
<dbReference type="Gene3D" id="1.20.120.160">
    <property type="entry name" value="HPT domain"/>
    <property type="match status" value="1"/>
</dbReference>
<dbReference type="PROSITE" id="PS51832">
    <property type="entry name" value="HD_GYP"/>
    <property type="match status" value="1"/>
</dbReference>